<evidence type="ECO:0000256" key="3">
    <source>
        <dbReference type="ARBA" id="ARBA00023065"/>
    </source>
</evidence>
<proteinExistence type="inferred from homology"/>
<dbReference type="EMBL" id="CM001436">
    <property type="protein sequence ID" value="EHQ36058.1"/>
    <property type="molecule type" value="Genomic_DNA"/>
</dbReference>
<dbReference type="GO" id="GO:0046961">
    <property type="term" value="F:proton-transporting ATPase activity, rotational mechanism"/>
    <property type="evidence" value="ECO:0007669"/>
    <property type="project" value="InterPro"/>
</dbReference>
<dbReference type="Pfam" id="PF01990">
    <property type="entry name" value="ATP-synt_F"/>
    <property type="match status" value="1"/>
</dbReference>
<dbReference type="RefSeq" id="WP_004078231.1">
    <property type="nucleotide sequence ID" value="NZ_CM001436.1"/>
</dbReference>
<dbReference type="AlphaFoldDB" id="H1YZE9"/>
<protein>
    <submittedName>
        <fullName evidence="4">Vacuolar H+transporting two-sector ATPase F subunit</fullName>
    </submittedName>
</protein>
<accession>H1YZE9</accession>
<sequence length="86" mass="9548">MKTAVIGGREVAAGFALAGVSCTKVCTEIWEAKSALKEFAHRNDIGVILIENNYAEDMQKEIESLMQVRDSYPLIIAIPSYADKKW</sequence>
<dbReference type="InterPro" id="IPR008218">
    <property type="entry name" value="ATPase_V1-cplx_f_g_su"/>
</dbReference>
<comment type="similarity">
    <text evidence="1">Belongs to the V-ATPase F subunit family.</text>
</comment>
<evidence type="ECO:0000256" key="2">
    <source>
        <dbReference type="ARBA" id="ARBA00022448"/>
    </source>
</evidence>
<keyword evidence="5" id="KW-1185">Reference proteome</keyword>
<dbReference type="HOGENOM" id="CLU_135754_2_0_2"/>
<gene>
    <name evidence="4" type="ORF">Metlim_1969</name>
</gene>
<dbReference type="PROSITE" id="PS51257">
    <property type="entry name" value="PROKAR_LIPOPROTEIN"/>
    <property type="match status" value="1"/>
</dbReference>
<dbReference type="SUPFAM" id="SSF159468">
    <property type="entry name" value="AtpF-like"/>
    <property type="match status" value="1"/>
</dbReference>
<dbReference type="Gene3D" id="3.40.50.10580">
    <property type="entry name" value="ATPase, V1 complex, subunit F"/>
    <property type="match status" value="1"/>
</dbReference>
<evidence type="ECO:0000256" key="1">
    <source>
        <dbReference type="ARBA" id="ARBA00010148"/>
    </source>
</evidence>
<dbReference type="FunCoup" id="H1YZE9">
    <property type="interactions" value="43"/>
</dbReference>
<name>H1YZE9_9EURY</name>
<dbReference type="InterPro" id="IPR036906">
    <property type="entry name" value="ATPase_V1_fsu_sf"/>
</dbReference>
<keyword evidence="2" id="KW-0813">Transport</keyword>
<dbReference type="OrthoDB" id="24971at2157"/>
<organism evidence="4 5">
    <name type="scientific">Methanoplanus limicola DSM 2279</name>
    <dbReference type="NCBI Taxonomy" id="937775"/>
    <lineage>
        <taxon>Archaea</taxon>
        <taxon>Methanobacteriati</taxon>
        <taxon>Methanobacteriota</taxon>
        <taxon>Stenosarchaea group</taxon>
        <taxon>Methanomicrobia</taxon>
        <taxon>Methanomicrobiales</taxon>
        <taxon>Methanomicrobiaceae</taxon>
        <taxon>Methanoplanus</taxon>
    </lineage>
</organism>
<evidence type="ECO:0000313" key="4">
    <source>
        <dbReference type="EMBL" id="EHQ36058.1"/>
    </source>
</evidence>
<keyword evidence="3" id="KW-0406">Ion transport</keyword>
<evidence type="ECO:0000313" key="5">
    <source>
        <dbReference type="Proteomes" id="UP000005741"/>
    </source>
</evidence>
<dbReference type="InParanoid" id="H1YZE9"/>
<reference evidence="4 5" key="1">
    <citation type="submission" date="2011-10" db="EMBL/GenBank/DDBJ databases">
        <title>The Improved High-Quality Draft genome of Methanoplanus limicola DSM 2279.</title>
        <authorList>
            <consortium name="US DOE Joint Genome Institute (JGI-PGF)"/>
            <person name="Lucas S."/>
            <person name="Copeland A."/>
            <person name="Lapidus A."/>
            <person name="Glavina del Rio T."/>
            <person name="Dalin E."/>
            <person name="Tice H."/>
            <person name="Bruce D."/>
            <person name="Goodwin L."/>
            <person name="Pitluck S."/>
            <person name="Peters L."/>
            <person name="Mikhailova N."/>
            <person name="Lu M."/>
            <person name="Kyrpides N."/>
            <person name="Mavromatis K."/>
            <person name="Ivanova N."/>
            <person name="Markowitz V."/>
            <person name="Cheng J.-F."/>
            <person name="Hugenholtz P."/>
            <person name="Woyke T."/>
            <person name="Wu D."/>
            <person name="Wirth R."/>
            <person name="Brambilla E.-M."/>
            <person name="Klenk H.-P."/>
            <person name="Eisen J.A."/>
        </authorList>
    </citation>
    <scope>NUCLEOTIDE SEQUENCE [LARGE SCALE GENOMIC DNA]</scope>
    <source>
        <strain evidence="4 5">DSM 2279</strain>
    </source>
</reference>
<dbReference type="Proteomes" id="UP000005741">
    <property type="component" value="Chromosome"/>
</dbReference>
<dbReference type="STRING" id="937775.Metlim_1969"/>